<keyword evidence="2" id="KW-1185">Reference proteome</keyword>
<evidence type="ECO:0000313" key="1">
    <source>
        <dbReference type="EMBL" id="QKJ32124.1"/>
    </source>
</evidence>
<dbReference type="AlphaFoldDB" id="A0A7D4QEL5"/>
<dbReference type="EMBL" id="CP054139">
    <property type="protein sequence ID" value="QKJ32124.1"/>
    <property type="molecule type" value="Genomic_DNA"/>
</dbReference>
<sequence length="175" mass="20652">MDFLNNLFKGKQKEKKRFPPIPSWRPDTPVNHDEIMDRAKYYTDEKVQLGVFENGTVALFPPPQVNIEEETKATLNKIYYSHPDFNPMTMDDGNYLIQYRHPAFTIVFKKELDDYWDYIEENHLRGVCTDEVLMNSQGKPNVFDRISKICLYGRAKMFMDAQDPKIVRVFDPFAK</sequence>
<name>A0A7D4QEL5_9SPHI</name>
<dbReference type="Proteomes" id="UP000505355">
    <property type="component" value="Chromosome"/>
</dbReference>
<proteinExistence type="predicted"/>
<reference evidence="1 2" key="1">
    <citation type="submission" date="2020-05" db="EMBL/GenBank/DDBJ databases">
        <title>Mucilaginibacter mali sp. nov.</title>
        <authorList>
            <person name="Kim H.S."/>
            <person name="Lee K.C."/>
            <person name="Suh M.K."/>
            <person name="Kim J.-S."/>
            <person name="Han K.-I."/>
            <person name="Eom M.K."/>
            <person name="Shin Y.K."/>
            <person name="Lee J.-S."/>
        </authorList>
    </citation>
    <scope>NUCLEOTIDE SEQUENCE [LARGE SCALE GENOMIC DNA]</scope>
    <source>
        <strain evidence="1 2">G2-14</strain>
    </source>
</reference>
<protein>
    <submittedName>
        <fullName evidence="1">Uncharacterized protein</fullName>
    </submittedName>
</protein>
<accession>A0A7D4QEL5</accession>
<organism evidence="1 2">
    <name type="scientific">Mucilaginibacter mali</name>
    <dbReference type="NCBI Taxonomy" id="2740462"/>
    <lineage>
        <taxon>Bacteria</taxon>
        <taxon>Pseudomonadati</taxon>
        <taxon>Bacteroidota</taxon>
        <taxon>Sphingobacteriia</taxon>
        <taxon>Sphingobacteriales</taxon>
        <taxon>Sphingobacteriaceae</taxon>
        <taxon>Mucilaginibacter</taxon>
    </lineage>
</organism>
<evidence type="ECO:0000313" key="2">
    <source>
        <dbReference type="Proteomes" id="UP000505355"/>
    </source>
</evidence>
<dbReference type="RefSeq" id="WP_173416776.1">
    <property type="nucleotide sequence ID" value="NZ_CP054139.1"/>
</dbReference>
<dbReference type="KEGG" id="mmab:HQ865_20930"/>
<gene>
    <name evidence="1" type="ORF">HQ865_20930</name>
</gene>